<keyword evidence="2" id="KW-1133">Transmembrane helix</keyword>
<keyword evidence="2" id="KW-0472">Membrane</keyword>
<feature type="transmembrane region" description="Helical" evidence="2">
    <location>
        <begin position="77"/>
        <end position="104"/>
    </location>
</feature>
<feature type="transmembrane region" description="Helical" evidence="2">
    <location>
        <begin position="207"/>
        <end position="230"/>
    </location>
</feature>
<proteinExistence type="predicted"/>
<evidence type="ECO:0000256" key="1">
    <source>
        <dbReference type="SAM" id="MobiDB-lite"/>
    </source>
</evidence>
<feature type="non-terminal residue" evidence="3">
    <location>
        <position position="1"/>
    </location>
</feature>
<dbReference type="PANTHER" id="PTHR33133:SF24">
    <property type="entry name" value="OS01G0800300 PROTEIN"/>
    <property type="match status" value="1"/>
</dbReference>
<reference evidence="3 4" key="1">
    <citation type="journal article" date="2014" name="Agronomy (Basel)">
        <title>A Draft Genome Sequence for Ensete ventricosum, the Drought-Tolerant Tree Against Hunger.</title>
        <authorList>
            <person name="Harrison J."/>
            <person name="Moore K.A."/>
            <person name="Paszkiewicz K."/>
            <person name="Jones T."/>
            <person name="Grant M."/>
            <person name="Ambacheew D."/>
            <person name="Muzemil S."/>
            <person name="Studholme D.J."/>
        </authorList>
    </citation>
    <scope>NUCLEOTIDE SEQUENCE [LARGE SCALE GENOMIC DNA]</scope>
</reference>
<protein>
    <submittedName>
        <fullName evidence="3">Uncharacterized protein</fullName>
    </submittedName>
</protein>
<keyword evidence="2" id="KW-0812">Transmembrane</keyword>
<dbReference type="PANTHER" id="PTHR33133">
    <property type="entry name" value="OS08G0107100 PROTEIN-RELATED"/>
    <property type="match status" value="1"/>
</dbReference>
<feature type="transmembrane region" description="Helical" evidence="2">
    <location>
        <begin position="176"/>
        <end position="195"/>
    </location>
</feature>
<feature type="transmembrane region" description="Helical" evidence="2">
    <location>
        <begin position="149"/>
        <end position="170"/>
    </location>
</feature>
<feature type="compositionally biased region" description="Gly residues" evidence="1">
    <location>
        <begin position="7"/>
        <end position="31"/>
    </location>
</feature>
<dbReference type="EMBL" id="AMZH03005225">
    <property type="protein sequence ID" value="RRT66957.1"/>
    <property type="molecule type" value="Genomic_DNA"/>
</dbReference>
<feature type="region of interest" description="Disordered" evidence="1">
    <location>
        <begin position="1"/>
        <end position="59"/>
    </location>
</feature>
<dbReference type="AlphaFoldDB" id="A0A426ZSF1"/>
<organism evidence="3 4">
    <name type="scientific">Ensete ventricosum</name>
    <name type="common">Abyssinian banana</name>
    <name type="synonym">Musa ensete</name>
    <dbReference type="NCBI Taxonomy" id="4639"/>
    <lineage>
        <taxon>Eukaryota</taxon>
        <taxon>Viridiplantae</taxon>
        <taxon>Streptophyta</taxon>
        <taxon>Embryophyta</taxon>
        <taxon>Tracheophyta</taxon>
        <taxon>Spermatophyta</taxon>
        <taxon>Magnoliopsida</taxon>
        <taxon>Liliopsida</taxon>
        <taxon>Zingiberales</taxon>
        <taxon>Musaceae</taxon>
        <taxon>Ensete</taxon>
    </lineage>
</organism>
<accession>A0A426ZSF1</accession>
<sequence length="384" mass="40320">TESGSEGRAGGEGWNGSAAGGAAGPVGGGHVAGASGDSARRSPHLRPHHPSPLFSASPSLSSPIPISEWLLLLLYQFVYHLFLFTFSLLSTAAVVFTVASVYAAKPVSFYSFLTAGRPIPPPPQDPPPCSSLSSSLSPSLSPPQDPPSLLFFLLFTLGLLALVLLAFVAVHVYIAALWHLASVVSVLEPLCNLAAMAKSCDLLRGLALMASALVVAYLGACGFIGALFFAPVRTAASKSPACPSRLSSVVLLSRCSLLSVLSACSCKACSTMCARATTTSRSTRAHCLITWVAIRGSTFRSRVPFSDGKLMSERKLYAQVTIPATASTSMPMQMPNDIYINVVHASTIASASMPTYLSDDPFVILHLCQLLVAIDDVAQPRKSH</sequence>
<evidence type="ECO:0000313" key="3">
    <source>
        <dbReference type="EMBL" id="RRT66957.1"/>
    </source>
</evidence>
<comment type="caution">
    <text evidence="3">The sequence shown here is derived from an EMBL/GenBank/DDBJ whole genome shotgun (WGS) entry which is preliminary data.</text>
</comment>
<evidence type="ECO:0000313" key="4">
    <source>
        <dbReference type="Proteomes" id="UP000287651"/>
    </source>
</evidence>
<name>A0A426ZSF1_ENSVE</name>
<gene>
    <name evidence="3" type="ORF">B296_00006160</name>
</gene>
<dbReference type="Proteomes" id="UP000287651">
    <property type="component" value="Unassembled WGS sequence"/>
</dbReference>
<evidence type="ECO:0000256" key="2">
    <source>
        <dbReference type="SAM" id="Phobius"/>
    </source>
</evidence>